<evidence type="ECO:0000259" key="3">
    <source>
        <dbReference type="Pfam" id="PF00534"/>
    </source>
</evidence>
<dbReference type="Pfam" id="PF00534">
    <property type="entry name" value="Glycos_transf_1"/>
    <property type="match status" value="1"/>
</dbReference>
<dbReference type="PANTHER" id="PTHR12526:SF510">
    <property type="entry name" value="D-INOSITOL 3-PHOSPHATE GLYCOSYLTRANSFERASE"/>
    <property type="match status" value="1"/>
</dbReference>
<dbReference type="Gene3D" id="3.40.50.2000">
    <property type="entry name" value="Glycogen Phosphorylase B"/>
    <property type="match status" value="2"/>
</dbReference>
<accession>A0A932FXS9</accession>
<organism evidence="5 6">
    <name type="scientific">Tectimicrobiota bacterium</name>
    <dbReference type="NCBI Taxonomy" id="2528274"/>
    <lineage>
        <taxon>Bacteria</taxon>
        <taxon>Pseudomonadati</taxon>
        <taxon>Nitrospinota/Tectimicrobiota group</taxon>
        <taxon>Candidatus Tectimicrobiota</taxon>
    </lineage>
</organism>
<evidence type="ECO:0000313" key="6">
    <source>
        <dbReference type="Proteomes" id="UP000769766"/>
    </source>
</evidence>
<protein>
    <submittedName>
        <fullName evidence="5">Glycosyltransferase</fullName>
    </submittedName>
</protein>
<reference evidence="5" key="1">
    <citation type="submission" date="2020-07" db="EMBL/GenBank/DDBJ databases">
        <title>Huge and variable diversity of episymbiotic CPR bacteria and DPANN archaea in groundwater ecosystems.</title>
        <authorList>
            <person name="He C.Y."/>
            <person name="Keren R."/>
            <person name="Whittaker M."/>
            <person name="Farag I.F."/>
            <person name="Doudna J."/>
            <person name="Cate J.H.D."/>
            <person name="Banfield J.F."/>
        </authorList>
    </citation>
    <scope>NUCLEOTIDE SEQUENCE</scope>
    <source>
        <strain evidence="5">NC_groundwater_672_Ag_B-0.1um_62_36</strain>
    </source>
</reference>
<evidence type="ECO:0000256" key="2">
    <source>
        <dbReference type="ARBA" id="ARBA00022679"/>
    </source>
</evidence>
<dbReference type="EMBL" id="JACPRF010000413">
    <property type="protein sequence ID" value="MBI2877903.1"/>
    <property type="molecule type" value="Genomic_DNA"/>
</dbReference>
<feature type="domain" description="Glycosyl transferase family 1" evidence="3">
    <location>
        <begin position="218"/>
        <end position="395"/>
    </location>
</feature>
<dbReference type="InterPro" id="IPR028098">
    <property type="entry name" value="Glyco_trans_4-like_N"/>
</dbReference>
<evidence type="ECO:0000313" key="5">
    <source>
        <dbReference type="EMBL" id="MBI2877903.1"/>
    </source>
</evidence>
<dbReference type="GO" id="GO:0016757">
    <property type="term" value="F:glycosyltransferase activity"/>
    <property type="evidence" value="ECO:0007669"/>
    <property type="project" value="UniProtKB-KW"/>
</dbReference>
<gene>
    <name evidence="5" type="ORF">HYY20_13590</name>
</gene>
<evidence type="ECO:0000259" key="4">
    <source>
        <dbReference type="Pfam" id="PF13439"/>
    </source>
</evidence>
<dbReference type="SUPFAM" id="SSF53756">
    <property type="entry name" value="UDP-Glycosyltransferase/glycogen phosphorylase"/>
    <property type="match status" value="1"/>
</dbReference>
<dbReference type="AlphaFoldDB" id="A0A932FXS9"/>
<dbReference type="PANTHER" id="PTHR12526">
    <property type="entry name" value="GLYCOSYLTRANSFERASE"/>
    <property type="match status" value="1"/>
</dbReference>
<sequence>MKRIAMLCVHSCPLAPLGGRDTGGMNVYVRELSRELGNRGLYVDIFTRWQDAALPKITQLTPRVRVIHLKAGRLAPYDKNLVWNHLPEFVTQIQEFAHREGLLYDLLDGHYWLSGWAAWELKKAWGIPAVQRFHTLGYPKNLASRPDGEKETALRLYWERALLHLMDQLVAATPAEKQSLVESLQEERLSFHRRASDKVEVIPCGVDVELFRPIPPEEARARLGLGPEKMALFVGRIDPIKGIDTLIRAVTHLIRAPGLARDRFRLILIGGHPQNEMEGQELKKLEALACQLGVRESITFLPAQPQEQLVAFYGAADLLVLPSRYESFGMVALEAMACGTPVVASRVGGLRYTVADGRTGFLVPEGDAPLLAAKIETILQDDPLRARLGAQGIQWARGFRWSRVADQVLSLYERMLTRSGFAFDSRTSSALKS</sequence>
<dbReference type="Pfam" id="PF13439">
    <property type="entry name" value="Glyco_transf_4"/>
    <property type="match status" value="1"/>
</dbReference>
<dbReference type="Proteomes" id="UP000769766">
    <property type="component" value="Unassembled WGS sequence"/>
</dbReference>
<comment type="caution">
    <text evidence="5">The sequence shown here is derived from an EMBL/GenBank/DDBJ whole genome shotgun (WGS) entry which is preliminary data.</text>
</comment>
<keyword evidence="1" id="KW-0328">Glycosyltransferase</keyword>
<name>A0A932FXS9_UNCTE</name>
<dbReference type="InterPro" id="IPR001296">
    <property type="entry name" value="Glyco_trans_1"/>
</dbReference>
<feature type="domain" description="Glycosyltransferase subfamily 4-like N-terminal" evidence="4">
    <location>
        <begin position="23"/>
        <end position="209"/>
    </location>
</feature>
<evidence type="ECO:0000256" key="1">
    <source>
        <dbReference type="ARBA" id="ARBA00022676"/>
    </source>
</evidence>
<keyword evidence="2" id="KW-0808">Transferase</keyword>
<proteinExistence type="predicted"/>